<feature type="transmembrane region" description="Helical" evidence="1">
    <location>
        <begin position="280"/>
        <end position="299"/>
    </location>
</feature>
<sequence length="823" mass="88945">MSRLSSWFNSPQHALSRFIVWCLLIIVVSGYGINLWQAGATIQSNILAMLPKISEAPLTQTALNRVEKRLADQVYIGLIADNKAEAVNAATLLINQLKQEPSVFTDVRSGDSHTMQALSKYYFSKRFMLLTEKQRSTLGITAQGSPLLTSSTPKPLPPQWQGLLTAAQQQLYSSFGFASSALLTQDPLLLFPDNLLALAPINSLSTEQGILLGSSQSQPVAIVIAKGVQSAFSPQGQADQSRVLTDSLAEISRQYPQIDTIQAGTLFHAQAATDTAKFEISTIGSISLIGVMLLVWFAFRSVMPLSLAAVTLSSGFLFATVATLALFGEMHLLTLVFGTSLIGVAIDYSFHFYCEKMALKNQSATQVIQRILPALTLALVTSSIAFIAIGLTPFPGMQQVAIFCAAGLFGAYLTLVFAYPLLANHRLPSATKALSWASRYLNWLNTIIISPTDRKLSKTAIVMMVGIPLFIGLGFTQLSSDDDIRNLQQSPDRIVQAENQLRQILSGGTDNQFILASADSEQGLLSQLEQTQSLLSQAVEANEIQSFVSLSSYLPSKLQQQQNYQAYQALYLQHLDDITAGLGIDESIKPALLKQLEQASSQFIEPNAVLNIAGDDLAALWLAPSEHSQSQQYGSIILLGGINDLTALTQRVNDSQLSITVVDKVGEISQLMSQFRFITLQLLALVCAIAIVIFSVRFGLKLAAAIVLVPVSSILLTLASLGIVGSPLSLFHALALILVLGIGIDYSLFFASVKQHKKAGANGVMMAVFMSACSTLLAFGLLALSQTNAIHYFGLTLLFGIGFTFLLAPLISFITREVTQYGK</sequence>
<protein>
    <recommendedName>
        <fullName evidence="4">Transporter permease</fullName>
    </recommendedName>
</protein>
<feature type="transmembrane region" description="Helical" evidence="1">
    <location>
        <begin position="790"/>
        <end position="814"/>
    </location>
</feature>
<name>A0ABN4YCQ2_9GAMM</name>
<keyword evidence="3" id="KW-1185">Reference proteome</keyword>
<feature type="transmembrane region" description="Helical" evidence="1">
    <location>
        <begin position="460"/>
        <end position="478"/>
    </location>
</feature>
<feature type="transmembrane region" description="Helical" evidence="1">
    <location>
        <begin position="332"/>
        <end position="350"/>
    </location>
</feature>
<dbReference type="RefSeq" id="WP_156003106.1">
    <property type="nucleotide sequence ID" value="NZ_CP020472.1"/>
</dbReference>
<evidence type="ECO:0008006" key="4">
    <source>
        <dbReference type="Google" id="ProtNLM"/>
    </source>
</evidence>
<feature type="transmembrane region" description="Helical" evidence="1">
    <location>
        <begin position="703"/>
        <end position="724"/>
    </location>
</feature>
<evidence type="ECO:0000256" key="1">
    <source>
        <dbReference type="SAM" id="Phobius"/>
    </source>
</evidence>
<organism evidence="2 3">
    <name type="scientific">Shewanella japonica</name>
    <dbReference type="NCBI Taxonomy" id="93973"/>
    <lineage>
        <taxon>Bacteria</taxon>
        <taxon>Pseudomonadati</taxon>
        <taxon>Pseudomonadota</taxon>
        <taxon>Gammaproteobacteria</taxon>
        <taxon>Alteromonadales</taxon>
        <taxon>Shewanellaceae</taxon>
        <taxon>Shewanella</taxon>
    </lineage>
</organism>
<feature type="transmembrane region" description="Helical" evidence="1">
    <location>
        <begin position="371"/>
        <end position="394"/>
    </location>
</feature>
<keyword evidence="1" id="KW-0812">Transmembrane</keyword>
<reference evidence="2 3" key="1">
    <citation type="submission" date="2017-03" db="EMBL/GenBank/DDBJ databases">
        <title>Genome sequencing of Shewanella japonica KCTC 22435.</title>
        <authorList>
            <person name="Kim K.M."/>
        </authorList>
    </citation>
    <scope>NUCLEOTIDE SEQUENCE [LARGE SCALE GENOMIC DNA]</scope>
    <source>
        <strain evidence="2 3">KCTC 22435</strain>
    </source>
</reference>
<keyword evidence="1" id="KW-0472">Membrane</keyword>
<feature type="transmembrane region" description="Helical" evidence="1">
    <location>
        <begin position="763"/>
        <end position="784"/>
    </location>
</feature>
<evidence type="ECO:0000313" key="3">
    <source>
        <dbReference type="Proteomes" id="UP000191820"/>
    </source>
</evidence>
<gene>
    <name evidence="2" type="ORF">SJ2017_0324</name>
</gene>
<dbReference type="EMBL" id="CP020472">
    <property type="protein sequence ID" value="ARD20670.1"/>
    <property type="molecule type" value="Genomic_DNA"/>
</dbReference>
<dbReference type="PANTHER" id="PTHR33406">
    <property type="entry name" value="MEMBRANE PROTEIN MJ1562-RELATED"/>
    <property type="match status" value="1"/>
</dbReference>
<dbReference type="SUPFAM" id="SSF82866">
    <property type="entry name" value="Multidrug efflux transporter AcrB transmembrane domain"/>
    <property type="match status" value="2"/>
</dbReference>
<dbReference type="PANTHER" id="PTHR33406:SF13">
    <property type="entry name" value="MEMBRANE PROTEIN YDFJ"/>
    <property type="match status" value="1"/>
</dbReference>
<dbReference type="Proteomes" id="UP000191820">
    <property type="component" value="Chromosome"/>
</dbReference>
<evidence type="ECO:0000313" key="2">
    <source>
        <dbReference type="EMBL" id="ARD20670.1"/>
    </source>
</evidence>
<dbReference type="InterPro" id="IPR050545">
    <property type="entry name" value="Mycobact_MmpL"/>
</dbReference>
<accession>A0ABN4YCQ2</accession>
<feature type="transmembrane region" description="Helical" evidence="1">
    <location>
        <begin position="400"/>
        <end position="422"/>
    </location>
</feature>
<feature type="transmembrane region" description="Helical" evidence="1">
    <location>
        <begin position="677"/>
        <end position="696"/>
    </location>
</feature>
<feature type="transmembrane region" description="Helical" evidence="1">
    <location>
        <begin position="730"/>
        <end position="751"/>
    </location>
</feature>
<proteinExistence type="predicted"/>
<dbReference type="Gene3D" id="1.20.1640.10">
    <property type="entry name" value="Multidrug efflux transporter AcrB transmembrane domain"/>
    <property type="match status" value="2"/>
</dbReference>
<keyword evidence="1" id="KW-1133">Transmembrane helix</keyword>
<feature type="transmembrane region" description="Helical" evidence="1">
    <location>
        <begin position="306"/>
        <end position="326"/>
    </location>
</feature>